<reference evidence="1 2" key="1">
    <citation type="submission" date="2023-10" db="EMBL/GenBank/DDBJ databases">
        <title>Description of Microbulbifer bruguierae sp. nov., isolated from the sediments of mangrove plant Bruguiera sexangula and comparative genomic analyses of the genus Microbulbifer.</title>
        <authorList>
            <person name="Long M."/>
        </authorList>
    </citation>
    <scope>NUCLEOTIDE SEQUENCE [LARGE SCALE GENOMIC DNA]</scope>
    <source>
        <strain evidence="1 2">SPO729</strain>
    </source>
</reference>
<name>A0AAU0N2S5_9GAMM</name>
<accession>A0AAU0N2S5</accession>
<dbReference type="AlphaFoldDB" id="A0AAU0N2S5"/>
<protein>
    <submittedName>
        <fullName evidence="1">Uncharacterized protein</fullName>
    </submittedName>
</protein>
<dbReference type="KEGG" id="mpaf:R5R33_09010"/>
<keyword evidence="2" id="KW-1185">Reference proteome</keyword>
<evidence type="ECO:0000313" key="1">
    <source>
        <dbReference type="EMBL" id="WOX07257.1"/>
    </source>
</evidence>
<organism evidence="1 2">
    <name type="scientific">Microbulbifer pacificus</name>
    <dbReference type="NCBI Taxonomy" id="407164"/>
    <lineage>
        <taxon>Bacteria</taxon>
        <taxon>Pseudomonadati</taxon>
        <taxon>Pseudomonadota</taxon>
        <taxon>Gammaproteobacteria</taxon>
        <taxon>Cellvibrionales</taxon>
        <taxon>Microbulbiferaceae</taxon>
        <taxon>Microbulbifer</taxon>
    </lineage>
</organism>
<dbReference type="RefSeq" id="WP_318955686.1">
    <property type="nucleotide sequence ID" value="NZ_CP137555.1"/>
</dbReference>
<sequence>MLKAALQLPTDIMDRAGDKLGISTMSGVVTHLHRTFKKASTDNGKSADINDAIVDIFDCVIKQGRLLVGPFFKTAKKKKAQPRKRLGL</sequence>
<gene>
    <name evidence="1" type="ORF">R5R33_09010</name>
</gene>
<evidence type="ECO:0000313" key="2">
    <source>
        <dbReference type="Proteomes" id="UP001302477"/>
    </source>
</evidence>
<proteinExistence type="predicted"/>
<dbReference type="EMBL" id="CP137555">
    <property type="protein sequence ID" value="WOX07257.1"/>
    <property type="molecule type" value="Genomic_DNA"/>
</dbReference>
<dbReference type="Proteomes" id="UP001302477">
    <property type="component" value="Chromosome"/>
</dbReference>